<proteinExistence type="predicted"/>
<dbReference type="Proteomes" id="UP001152649">
    <property type="component" value="Unassembled WGS sequence"/>
</dbReference>
<sequence length="94" mass="10402">MALDLTRQYLIQEVQLLLCLLCPLARLPHFCVDRLGIGKSSHGDPKNEIQTALEVESLAQIPQMIRNGNVPGLRKKPSKILHVGHSFGSVQSYA</sequence>
<dbReference type="OrthoDB" id="5141738at2759"/>
<gene>
    <name evidence="1" type="ORF">PSALAMII_LOCUS4852</name>
</gene>
<comment type="caution">
    <text evidence="1">The sequence shown here is derived from an EMBL/GenBank/DDBJ whole genome shotgun (WGS) entry which is preliminary data.</text>
</comment>
<reference evidence="1" key="1">
    <citation type="submission" date="2021-07" db="EMBL/GenBank/DDBJ databases">
        <authorList>
            <person name="Branca A.L. A."/>
        </authorList>
    </citation>
    <scope>NUCLEOTIDE SEQUENCE</scope>
</reference>
<name>A0A9W4J4S0_9EURO</name>
<dbReference type="AlphaFoldDB" id="A0A9W4J4S0"/>
<evidence type="ECO:0000313" key="1">
    <source>
        <dbReference type="EMBL" id="CAG8372120.1"/>
    </source>
</evidence>
<evidence type="ECO:0000313" key="2">
    <source>
        <dbReference type="Proteomes" id="UP001152649"/>
    </source>
</evidence>
<organism evidence="1 2">
    <name type="scientific">Penicillium salamii</name>
    <dbReference type="NCBI Taxonomy" id="1612424"/>
    <lineage>
        <taxon>Eukaryota</taxon>
        <taxon>Fungi</taxon>
        <taxon>Dikarya</taxon>
        <taxon>Ascomycota</taxon>
        <taxon>Pezizomycotina</taxon>
        <taxon>Eurotiomycetes</taxon>
        <taxon>Eurotiomycetidae</taxon>
        <taxon>Eurotiales</taxon>
        <taxon>Aspergillaceae</taxon>
        <taxon>Penicillium</taxon>
    </lineage>
</organism>
<evidence type="ECO:0008006" key="3">
    <source>
        <dbReference type="Google" id="ProtNLM"/>
    </source>
</evidence>
<keyword evidence="2" id="KW-1185">Reference proteome</keyword>
<dbReference type="EMBL" id="CAJVPG010000199">
    <property type="protein sequence ID" value="CAG8372120.1"/>
    <property type="molecule type" value="Genomic_DNA"/>
</dbReference>
<protein>
    <recommendedName>
        <fullName evidence="3">AB hydrolase-1 domain-containing protein</fullName>
    </recommendedName>
</protein>
<accession>A0A9W4J4S0</accession>